<comment type="subunit">
    <text evidence="11">Homohexamer; The oligomerization is ATP-dependent.</text>
</comment>
<dbReference type="InterPro" id="IPR041546">
    <property type="entry name" value="ClpA/ClpB_AAA_lid"/>
</dbReference>
<dbReference type="InterPro" id="IPR017730">
    <property type="entry name" value="Chaperonin_ClpB"/>
</dbReference>
<evidence type="ECO:0000256" key="7">
    <source>
        <dbReference type="ARBA" id="ARBA00023186"/>
    </source>
</evidence>
<evidence type="ECO:0000256" key="3">
    <source>
        <dbReference type="ARBA" id="ARBA00022741"/>
    </source>
</evidence>
<dbReference type="InterPro" id="IPR028299">
    <property type="entry name" value="ClpA/B_CS2"/>
</dbReference>
<dbReference type="Pfam" id="PF17871">
    <property type="entry name" value="AAA_lid_9"/>
    <property type="match status" value="1"/>
</dbReference>
<comment type="subunit">
    <text evidence="8">Homohexamer. The oligomerization is ATP-dependent.</text>
</comment>
<dbReference type="PANTHER" id="PTHR11638:SF18">
    <property type="entry name" value="HEAT SHOCK PROTEIN 104"/>
    <property type="match status" value="1"/>
</dbReference>
<dbReference type="Pfam" id="PF00004">
    <property type="entry name" value="AAA"/>
    <property type="match status" value="1"/>
</dbReference>
<evidence type="ECO:0000256" key="11">
    <source>
        <dbReference type="RuleBase" id="RU362034"/>
    </source>
</evidence>
<evidence type="ECO:0000256" key="10">
    <source>
        <dbReference type="RuleBase" id="RU004432"/>
    </source>
</evidence>
<evidence type="ECO:0000259" key="12">
    <source>
        <dbReference type="PROSITE" id="PS51903"/>
    </source>
</evidence>
<dbReference type="InterPro" id="IPR036628">
    <property type="entry name" value="Clp_N_dom_sf"/>
</dbReference>
<dbReference type="CDD" id="cd00009">
    <property type="entry name" value="AAA"/>
    <property type="match status" value="1"/>
</dbReference>
<keyword evidence="7 10" id="KW-0143">Chaperone</keyword>
<dbReference type="InterPro" id="IPR003959">
    <property type="entry name" value="ATPase_AAA_core"/>
</dbReference>
<accession>A0ABZ3C677</accession>
<organism evidence="13 14">
    <name type="scientific">Propioniciclava soli</name>
    <dbReference type="NCBI Taxonomy" id="2775081"/>
    <lineage>
        <taxon>Bacteria</taxon>
        <taxon>Bacillati</taxon>
        <taxon>Actinomycetota</taxon>
        <taxon>Actinomycetes</taxon>
        <taxon>Propionibacteriales</taxon>
        <taxon>Propionibacteriaceae</taxon>
        <taxon>Propioniciclava</taxon>
    </lineage>
</organism>
<name>A0ABZ3C677_9ACTN</name>
<dbReference type="Gene3D" id="1.10.1780.10">
    <property type="entry name" value="Clp, N-terminal domain"/>
    <property type="match status" value="1"/>
</dbReference>
<proteinExistence type="inferred from homology"/>
<evidence type="ECO:0000256" key="5">
    <source>
        <dbReference type="ARBA" id="ARBA00023016"/>
    </source>
</evidence>
<dbReference type="SUPFAM" id="SSF81923">
    <property type="entry name" value="Double Clp-N motif"/>
    <property type="match status" value="1"/>
</dbReference>
<keyword evidence="6 11" id="KW-0175">Coiled coil</keyword>
<feature type="coiled-coil region" evidence="11">
    <location>
        <begin position="413"/>
        <end position="493"/>
    </location>
</feature>
<dbReference type="Pfam" id="PF07724">
    <property type="entry name" value="AAA_2"/>
    <property type="match status" value="1"/>
</dbReference>
<dbReference type="PANTHER" id="PTHR11638">
    <property type="entry name" value="ATP-DEPENDENT CLP PROTEASE"/>
    <property type="match status" value="1"/>
</dbReference>
<evidence type="ECO:0000256" key="8">
    <source>
        <dbReference type="ARBA" id="ARBA00026057"/>
    </source>
</evidence>
<evidence type="ECO:0000313" key="14">
    <source>
        <dbReference type="Proteomes" id="UP001434337"/>
    </source>
</evidence>
<dbReference type="CDD" id="cd19499">
    <property type="entry name" value="RecA-like_ClpB_Hsp104-like"/>
    <property type="match status" value="1"/>
</dbReference>
<dbReference type="InterPro" id="IPR001270">
    <property type="entry name" value="ClpA/B"/>
</dbReference>
<reference evidence="13 14" key="1">
    <citation type="journal article" date="2023" name="Environ Microbiome">
        <title>A coral-associated actinobacterium mitigates coral bleaching under heat stress.</title>
        <authorList>
            <person name="Li J."/>
            <person name="Zou Y."/>
            <person name="Li Q."/>
            <person name="Zhang J."/>
            <person name="Bourne D.G."/>
            <person name="Lyu Y."/>
            <person name="Liu C."/>
            <person name="Zhang S."/>
        </authorList>
    </citation>
    <scope>NUCLEOTIDE SEQUENCE [LARGE SCALE GENOMIC DNA]</scope>
    <source>
        <strain evidence="13 14">SCSIO 13291</strain>
    </source>
</reference>
<dbReference type="NCBIfam" id="TIGR03346">
    <property type="entry name" value="chaperone_ClpB"/>
    <property type="match status" value="1"/>
</dbReference>
<keyword evidence="14" id="KW-1185">Reference proteome</keyword>
<evidence type="ECO:0000256" key="1">
    <source>
        <dbReference type="ARBA" id="ARBA00008675"/>
    </source>
</evidence>
<dbReference type="PROSITE" id="PS51903">
    <property type="entry name" value="CLP_R"/>
    <property type="match status" value="1"/>
</dbReference>
<keyword evidence="11" id="KW-0963">Cytoplasm</keyword>
<sequence length="858" mass="93231">MDTAKLTTKSRDAVSAALRNALTAGNPQAEPSHLLHALLMVPDNTVGTLLSAVGADPAAIDTAAQTAIKKLPSSTGSSVSQPQLSGSFARVLADAETRAEQLGDDFVATEHLLIALTAVASDAQPILTKVTTPDKLTEAFNAARGGKRVTSAEAEGGESALEKYSVDLTERAREGKLDPVIGRDTEIRRVVQVLSRRTKNNPVLIGEPGVGKTAVVEGLAQRVIEGDVPDSLKGRRVVSLDLASMVAGAKYRGEFEERLKAVLSEITESQGQVVTFIDELHTVVGAGASGEGAMDAGNMLKPMLARGELRMIGATTLDEYRERIEKDPALERRFQQVFVGEPSVEDTIAILRGLRERYEAHHKVRITDSALVAAAQLSSRYITSRQLPDKAIDLIDESASRLRMEIDSSPEEIDQLRRQIDRMTMEQFALEKEEDAASTERRDRLGAELADAQEELRGLEARWEAEKQGLNRVGEIKAEVDALRAEAERSQREGDLTHASEILYGRIPQLESELDSAAEEEASRVPMVAEEVSAADIAEVVSSWTGIPVGKMLQGESEKLLTMEDQLGRRLIGQREAVAAVSDAVRRSRAGISDPNRPTGSFLFLGPTGVGKTELAKSLAAFLFDDERAMVRIDMSEYGEKHSVSRLVGAPPGYVGYEEGGQLTEAVRRRPYSVVLLDEVEKAHPDVFNILLQVFDDGRLTDGQGRTVDFRNVILIMTSNLGSQYLADPALQASTKRDAVMGVVRQAFKPEFLNRLDDIVMFDPLSQDDLTHIVEIQLARVAARLADRRITLELTDAAKAWLAATGFDPVYGARPLKRLIQTSVEDALARRLLAGELHEGDAITFDVGADDAGLTVVN</sequence>
<evidence type="ECO:0000256" key="9">
    <source>
        <dbReference type="PROSITE-ProRule" id="PRU01251"/>
    </source>
</evidence>
<dbReference type="Gene3D" id="1.10.8.60">
    <property type="match status" value="1"/>
</dbReference>
<dbReference type="InterPro" id="IPR027417">
    <property type="entry name" value="P-loop_NTPase"/>
</dbReference>
<gene>
    <name evidence="11 13" type="primary">clpB</name>
    <name evidence="13" type="ORF">PCC79_13925</name>
</gene>
<evidence type="ECO:0000256" key="2">
    <source>
        <dbReference type="ARBA" id="ARBA00022737"/>
    </source>
</evidence>
<dbReference type="EMBL" id="CP115965">
    <property type="protein sequence ID" value="WZW97978.1"/>
    <property type="molecule type" value="Genomic_DNA"/>
</dbReference>
<dbReference type="SMART" id="SM00382">
    <property type="entry name" value="AAA"/>
    <property type="match status" value="2"/>
</dbReference>
<comment type="subcellular location">
    <subcellularLocation>
        <location evidence="11">Cytoplasm</location>
    </subcellularLocation>
</comment>
<evidence type="ECO:0000256" key="6">
    <source>
        <dbReference type="ARBA" id="ARBA00023054"/>
    </source>
</evidence>
<evidence type="ECO:0000313" key="13">
    <source>
        <dbReference type="EMBL" id="WZW97978.1"/>
    </source>
</evidence>
<dbReference type="InterPro" id="IPR018368">
    <property type="entry name" value="ClpA/B_CS1"/>
</dbReference>
<protein>
    <recommendedName>
        <fullName evidence="11">Chaperone protein ClpB</fullName>
    </recommendedName>
</protein>
<dbReference type="InterPro" id="IPR019489">
    <property type="entry name" value="Clp_ATPase_C"/>
</dbReference>
<dbReference type="InterPro" id="IPR003593">
    <property type="entry name" value="AAA+_ATPase"/>
</dbReference>
<feature type="domain" description="Clp R" evidence="12">
    <location>
        <begin position="3"/>
        <end position="146"/>
    </location>
</feature>
<dbReference type="Gene3D" id="3.40.50.300">
    <property type="entry name" value="P-loop containing nucleotide triphosphate hydrolases"/>
    <property type="match status" value="3"/>
</dbReference>
<dbReference type="PROSITE" id="PS00870">
    <property type="entry name" value="CLPAB_1"/>
    <property type="match status" value="1"/>
</dbReference>
<keyword evidence="5 11" id="KW-0346">Stress response</keyword>
<dbReference type="InterPro" id="IPR004176">
    <property type="entry name" value="Clp_R_N"/>
</dbReference>
<dbReference type="PRINTS" id="PR00300">
    <property type="entry name" value="CLPPROTEASEA"/>
</dbReference>
<dbReference type="InterPro" id="IPR050130">
    <property type="entry name" value="ClpA_ClpB"/>
</dbReference>
<keyword evidence="2 9" id="KW-0677">Repeat</keyword>
<dbReference type="RefSeq" id="WP_342372183.1">
    <property type="nucleotide sequence ID" value="NZ_CP115965.1"/>
</dbReference>
<dbReference type="SMART" id="SM01086">
    <property type="entry name" value="ClpB_D2-small"/>
    <property type="match status" value="1"/>
</dbReference>
<keyword evidence="4 10" id="KW-0067">ATP-binding</keyword>
<dbReference type="Proteomes" id="UP001434337">
    <property type="component" value="Chromosome"/>
</dbReference>
<dbReference type="Pfam" id="PF10431">
    <property type="entry name" value="ClpB_D2-small"/>
    <property type="match status" value="1"/>
</dbReference>
<dbReference type="SUPFAM" id="SSF52540">
    <property type="entry name" value="P-loop containing nucleoside triphosphate hydrolases"/>
    <property type="match status" value="2"/>
</dbReference>
<comment type="similarity">
    <text evidence="1 10">Belongs to the ClpA/ClpB family.</text>
</comment>
<dbReference type="Pfam" id="PF02861">
    <property type="entry name" value="Clp_N"/>
    <property type="match status" value="1"/>
</dbReference>
<dbReference type="PROSITE" id="PS00871">
    <property type="entry name" value="CLPAB_2"/>
    <property type="match status" value="1"/>
</dbReference>
<keyword evidence="3 10" id="KW-0547">Nucleotide-binding</keyword>
<evidence type="ECO:0000256" key="4">
    <source>
        <dbReference type="ARBA" id="ARBA00022840"/>
    </source>
</evidence>
<comment type="function">
    <text evidence="11">Part of a stress-induced multi-chaperone system, it is involved in the recovery of the cell from heat-induced damage, in cooperation with DnaK, DnaJ and GrpE.</text>
</comment>